<dbReference type="STRING" id="5786.F0ZNG6"/>
<keyword evidence="7" id="KW-1185">Reference proteome</keyword>
<dbReference type="InterPro" id="IPR042099">
    <property type="entry name" value="ANL_N_sf"/>
</dbReference>
<dbReference type="PANTHER" id="PTHR24096:SF149">
    <property type="entry name" value="AMP-BINDING DOMAIN-CONTAINING PROTEIN-RELATED"/>
    <property type="match status" value="1"/>
</dbReference>
<dbReference type="eggNOG" id="KOG1176">
    <property type="taxonomic scope" value="Eukaryota"/>
</dbReference>
<comment type="similarity">
    <text evidence="1">Belongs to the ATP-dependent AMP-binding enzyme family.</text>
</comment>
<dbReference type="VEuPathDB" id="AmoebaDB:DICPUDRAFT_88289"/>
<dbReference type="InterPro" id="IPR000873">
    <property type="entry name" value="AMP-dep_synth/lig_dom"/>
</dbReference>
<evidence type="ECO:0000256" key="3">
    <source>
        <dbReference type="SAM" id="Phobius"/>
    </source>
</evidence>
<gene>
    <name evidence="6" type="ORF">DICPUDRAFT_88289</name>
</gene>
<evidence type="ECO:0000259" key="5">
    <source>
        <dbReference type="Pfam" id="PF13193"/>
    </source>
</evidence>
<dbReference type="GO" id="GO:0016405">
    <property type="term" value="F:CoA-ligase activity"/>
    <property type="evidence" value="ECO:0000318"/>
    <property type="project" value="GO_Central"/>
</dbReference>
<dbReference type="InParanoid" id="F0ZNG6"/>
<dbReference type="Gene3D" id="3.40.50.12780">
    <property type="entry name" value="N-terminal domain of ligase-like"/>
    <property type="match status" value="1"/>
</dbReference>
<dbReference type="KEGG" id="dpp:DICPUDRAFT_88289"/>
<evidence type="ECO:0000313" key="6">
    <source>
        <dbReference type="EMBL" id="EGC34528.1"/>
    </source>
</evidence>
<dbReference type="Proteomes" id="UP000001064">
    <property type="component" value="Unassembled WGS sequence"/>
</dbReference>
<sequence>MKVKINNQIFFKSDFPDIKVANENLACHIIDSINSKKNEVILTDENLNRVSSYEIVSRIKKVAKGFNLLNLQKGDIIGAILPNMIEFSYGVLGGLLSGGVVSLINPGSTKDEINNTLSKVKPKYILIDIENYNRIKEFLKDLFQYCEVVIVLNDIYNKPILDLKLPQNYCGSFKVIDFKDFIENDGDYNKQSSIVRSNEDIAFILFSSGTTGNFKALCLTHRNILSNVKQTILAEKELNPKNSVILCCLPFFHCFGLVVVLLSSLSYGAGFTFLKKYNVLKFLKLVQNEKITFSYIVPPIAVDLSNSPLVKEYDCSSLTVLFSGAAPFPGELEDILKKRIGVSRSKNDEGTQRLIIKQGYGLTETSPVVSISNSISNKKGSSGFLVGSMQAKITCIETNKNLDSNQIGELCVTGPNVMKGYFGNTSLNDTFDSSGYFKTGDIGYFDDEGQLFIVDRKKELIKSYGYQVAPAELESILLGHPKIADVAVIAVPSSKGGEVPKAFVVLKENAAVSGVEICKWFEPKVSYYKYLRGGIVFIDKIPKSPTGKILRKRLGEFSLINKL</sequence>
<dbReference type="AlphaFoldDB" id="F0ZNG6"/>
<keyword evidence="3" id="KW-0472">Membrane</keyword>
<dbReference type="Pfam" id="PF00501">
    <property type="entry name" value="AMP-binding"/>
    <property type="match status" value="1"/>
</dbReference>
<dbReference type="EMBL" id="GL871094">
    <property type="protein sequence ID" value="EGC34528.1"/>
    <property type="molecule type" value="Genomic_DNA"/>
</dbReference>
<organism evidence="6 7">
    <name type="scientific">Dictyostelium purpureum</name>
    <name type="common">Slime mold</name>
    <dbReference type="NCBI Taxonomy" id="5786"/>
    <lineage>
        <taxon>Eukaryota</taxon>
        <taxon>Amoebozoa</taxon>
        <taxon>Evosea</taxon>
        <taxon>Eumycetozoa</taxon>
        <taxon>Dictyostelia</taxon>
        <taxon>Dictyosteliales</taxon>
        <taxon>Dictyosteliaceae</taxon>
        <taxon>Dictyostelium</taxon>
    </lineage>
</organism>
<evidence type="ECO:0000259" key="4">
    <source>
        <dbReference type="Pfam" id="PF00501"/>
    </source>
</evidence>
<dbReference type="GeneID" id="10499630"/>
<evidence type="ECO:0000256" key="1">
    <source>
        <dbReference type="ARBA" id="ARBA00006432"/>
    </source>
</evidence>
<evidence type="ECO:0000256" key="2">
    <source>
        <dbReference type="ARBA" id="ARBA00022598"/>
    </source>
</evidence>
<feature type="domain" description="AMP-dependent synthetase/ligase" evidence="4">
    <location>
        <begin position="36"/>
        <end position="422"/>
    </location>
</feature>
<protein>
    <submittedName>
        <fullName evidence="6">Uncharacterized protein</fullName>
    </submittedName>
</protein>
<reference evidence="7" key="1">
    <citation type="journal article" date="2011" name="Genome Biol.">
        <title>Comparative genomics of the social amoebae Dictyostelium discoideum and Dictyostelium purpureum.</title>
        <authorList>
            <consortium name="US DOE Joint Genome Institute (JGI-PGF)"/>
            <person name="Sucgang R."/>
            <person name="Kuo A."/>
            <person name="Tian X."/>
            <person name="Salerno W."/>
            <person name="Parikh A."/>
            <person name="Feasley C.L."/>
            <person name="Dalin E."/>
            <person name="Tu H."/>
            <person name="Huang E."/>
            <person name="Barry K."/>
            <person name="Lindquist E."/>
            <person name="Shapiro H."/>
            <person name="Bruce D."/>
            <person name="Schmutz J."/>
            <person name="Salamov A."/>
            <person name="Fey P."/>
            <person name="Gaudet P."/>
            <person name="Anjard C."/>
            <person name="Babu M.M."/>
            <person name="Basu S."/>
            <person name="Bushmanova Y."/>
            <person name="van der Wel H."/>
            <person name="Katoh-Kurasawa M."/>
            <person name="Dinh C."/>
            <person name="Coutinho P.M."/>
            <person name="Saito T."/>
            <person name="Elias M."/>
            <person name="Schaap P."/>
            <person name="Kay R.R."/>
            <person name="Henrissat B."/>
            <person name="Eichinger L."/>
            <person name="Rivero F."/>
            <person name="Putnam N.H."/>
            <person name="West C.M."/>
            <person name="Loomis W.F."/>
            <person name="Chisholm R.L."/>
            <person name="Shaulsky G."/>
            <person name="Strassmann J.E."/>
            <person name="Queller D.C."/>
            <person name="Kuspa A."/>
            <person name="Grigoriev I.V."/>
        </authorList>
    </citation>
    <scope>NUCLEOTIDE SEQUENCE [LARGE SCALE GENOMIC DNA]</scope>
    <source>
        <strain evidence="7">QSDP1</strain>
    </source>
</reference>
<feature type="transmembrane region" description="Helical" evidence="3">
    <location>
        <begin position="250"/>
        <end position="274"/>
    </location>
</feature>
<keyword evidence="2" id="KW-0436">Ligase</keyword>
<dbReference type="InterPro" id="IPR025110">
    <property type="entry name" value="AMP-bd_C"/>
</dbReference>
<evidence type="ECO:0000313" key="7">
    <source>
        <dbReference type="Proteomes" id="UP000001064"/>
    </source>
</evidence>
<dbReference type="SUPFAM" id="SSF56801">
    <property type="entry name" value="Acetyl-CoA synthetase-like"/>
    <property type="match status" value="1"/>
</dbReference>
<accession>F0ZNG6</accession>
<feature type="domain" description="AMP-binding enzyme C-terminal" evidence="5">
    <location>
        <begin position="472"/>
        <end position="548"/>
    </location>
</feature>
<dbReference type="OrthoDB" id="10253869at2759"/>
<dbReference type="Pfam" id="PF13193">
    <property type="entry name" value="AMP-binding_C"/>
    <property type="match status" value="1"/>
</dbReference>
<proteinExistence type="inferred from homology"/>
<keyword evidence="3" id="KW-1133">Transmembrane helix</keyword>
<dbReference type="Gene3D" id="3.30.300.30">
    <property type="match status" value="1"/>
</dbReference>
<name>F0ZNG6_DICPU</name>
<dbReference type="PANTHER" id="PTHR24096">
    <property type="entry name" value="LONG-CHAIN-FATTY-ACID--COA LIGASE"/>
    <property type="match status" value="1"/>
</dbReference>
<dbReference type="InterPro" id="IPR045851">
    <property type="entry name" value="AMP-bd_C_sf"/>
</dbReference>
<keyword evidence="3" id="KW-0812">Transmembrane</keyword>
<dbReference type="RefSeq" id="XP_003288964.1">
    <property type="nucleotide sequence ID" value="XM_003288916.1"/>
</dbReference>
<dbReference type="FunFam" id="3.30.300.30:FF:000007">
    <property type="entry name" value="4-coumarate--CoA ligase 2"/>
    <property type="match status" value="1"/>
</dbReference>